<dbReference type="CDD" id="cd12146">
    <property type="entry name" value="STING_C"/>
    <property type="match status" value="1"/>
</dbReference>
<dbReference type="AlphaFoldDB" id="A0AAJ7C2H1"/>
<feature type="transmembrane region" description="Helical" evidence="1">
    <location>
        <begin position="18"/>
        <end position="38"/>
    </location>
</feature>
<proteinExistence type="predicted"/>
<name>A0AAJ7C2H1_CEPCN</name>
<dbReference type="CTD" id="36016"/>
<gene>
    <name evidence="4" type="primary">LOC107270175</name>
</gene>
<keyword evidence="1" id="KW-1133">Transmembrane helix</keyword>
<dbReference type="KEGG" id="ccin:107270175"/>
<dbReference type="PANTHER" id="PTHR34339:SF1">
    <property type="entry name" value="STIMULATOR OF INTERFERON GENES PROTEIN"/>
    <property type="match status" value="1"/>
</dbReference>
<feature type="transmembrane region" description="Helical" evidence="1">
    <location>
        <begin position="95"/>
        <end position="111"/>
    </location>
</feature>
<dbReference type="GO" id="GO:0016239">
    <property type="term" value="P:positive regulation of macroautophagy"/>
    <property type="evidence" value="ECO:0007669"/>
    <property type="project" value="TreeGrafter"/>
</dbReference>
<sequence length="342" mass="39381">MISKEDVISTMKHASCTILVLMCIFIAYTFFERIFYFLNEIVNTTKRDNFGTILVQAFGFNTVSLIVIVTCGTSLMAVVYNIGCPLNYIWENGQRVFIPSLIISFFLLRIIKIDECDLYTSLKIRSLGGLDYGSGLAYSYFYGYLNIILSSMGSEYKGLQHNIELFEAREGVPMPIKKLFILIPASAHIPSDLRQVSHDWMESTKKVVSAEINRAGVKNRVYSNTVYKIHPEGEGSGHRPIYVVIEGATPMLTFYEVSQHAHKDSDTYRRFTKEVVELFYKTLQTLLNTNPDYQDSCELVYYEDYGPDGKRVNVAEIILERIRKLLHNRKTENEEKLYFKKF</sequence>
<dbReference type="PANTHER" id="PTHR34339">
    <property type="entry name" value="STIMULATOR OF INTERFERON GENES PROTEIN"/>
    <property type="match status" value="1"/>
</dbReference>
<dbReference type="InterPro" id="IPR029158">
    <property type="entry name" value="STING"/>
</dbReference>
<dbReference type="Pfam" id="PF15009">
    <property type="entry name" value="STING_LBD"/>
    <property type="match status" value="1"/>
</dbReference>
<feature type="domain" description="STING ligand-binding" evidence="2">
    <location>
        <begin position="131"/>
        <end position="324"/>
    </location>
</feature>
<organism evidence="3 4">
    <name type="scientific">Cephus cinctus</name>
    <name type="common">Wheat stem sawfly</name>
    <dbReference type="NCBI Taxonomy" id="211228"/>
    <lineage>
        <taxon>Eukaryota</taxon>
        <taxon>Metazoa</taxon>
        <taxon>Ecdysozoa</taxon>
        <taxon>Arthropoda</taxon>
        <taxon>Hexapoda</taxon>
        <taxon>Insecta</taxon>
        <taxon>Pterygota</taxon>
        <taxon>Neoptera</taxon>
        <taxon>Endopterygota</taxon>
        <taxon>Hymenoptera</taxon>
        <taxon>Cephoidea</taxon>
        <taxon>Cephidae</taxon>
        <taxon>Cephus</taxon>
    </lineage>
</organism>
<dbReference type="Proteomes" id="UP000694920">
    <property type="component" value="Unplaced"/>
</dbReference>
<dbReference type="GeneID" id="107270175"/>
<evidence type="ECO:0000313" key="4">
    <source>
        <dbReference type="RefSeq" id="XP_015600435.1"/>
    </source>
</evidence>
<keyword evidence="1" id="KW-0472">Membrane</keyword>
<dbReference type="GO" id="GO:0002218">
    <property type="term" value="P:activation of innate immune response"/>
    <property type="evidence" value="ECO:0007669"/>
    <property type="project" value="InterPro"/>
</dbReference>
<evidence type="ECO:0000313" key="3">
    <source>
        <dbReference type="Proteomes" id="UP000694920"/>
    </source>
</evidence>
<dbReference type="RefSeq" id="XP_015600435.1">
    <property type="nucleotide sequence ID" value="XM_015744949.2"/>
</dbReference>
<dbReference type="GO" id="GO:0000045">
    <property type="term" value="P:autophagosome assembly"/>
    <property type="evidence" value="ECO:0007669"/>
    <property type="project" value="TreeGrafter"/>
</dbReference>
<dbReference type="InterPro" id="IPR033952">
    <property type="entry name" value="STING_C"/>
</dbReference>
<evidence type="ECO:0000259" key="2">
    <source>
        <dbReference type="Pfam" id="PF15009"/>
    </source>
</evidence>
<dbReference type="GO" id="GO:0035438">
    <property type="term" value="F:cyclic-di-GMP binding"/>
    <property type="evidence" value="ECO:0007669"/>
    <property type="project" value="InterPro"/>
</dbReference>
<reference evidence="4" key="1">
    <citation type="submission" date="2025-08" db="UniProtKB">
        <authorList>
            <consortium name="RefSeq"/>
        </authorList>
    </citation>
    <scope>IDENTIFICATION</scope>
</reference>
<dbReference type="GO" id="GO:0061709">
    <property type="term" value="P:reticulophagy"/>
    <property type="evidence" value="ECO:0007669"/>
    <property type="project" value="TreeGrafter"/>
</dbReference>
<dbReference type="InterPro" id="IPR038623">
    <property type="entry name" value="STING_C_sf"/>
</dbReference>
<feature type="transmembrane region" description="Helical" evidence="1">
    <location>
        <begin position="58"/>
        <end position="83"/>
    </location>
</feature>
<dbReference type="Gene3D" id="1.20.5.5200">
    <property type="match status" value="1"/>
</dbReference>
<keyword evidence="1" id="KW-0812">Transmembrane</keyword>
<evidence type="ECO:0000256" key="1">
    <source>
        <dbReference type="SAM" id="Phobius"/>
    </source>
</evidence>
<dbReference type="GO" id="GO:0045087">
    <property type="term" value="P:innate immune response"/>
    <property type="evidence" value="ECO:0007669"/>
    <property type="project" value="TreeGrafter"/>
</dbReference>
<dbReference type="GO" id="GO:0005776">
    <property type="term" value="C:autophagosome"/>
    <property type="evidence" value="ECO:0007669"/>
    <property type="project" value="TreeGrafter"/>
</dbReference>
<accession>A0AAJ7C2H1</accession>
<dbReference type="InterPro" id="IPR055432">
    <property type="entry name" value="STING_LBD"/>
</dbReference>
<dbReference type="GO" id="GO:0005789">
    <property type="term" value="C:endoplasmic reticulum membrane"/>
    <property type="evidence" value="ECO:0007669"/>
    <property type="project" value="TreeGrafter"/>
</dbReference>
<dbReference type="GO" id="GO:0061507">
    <property type="term" value="F:2',3'-cyclic GMP-AMP binding"/>
    <property type="evidence" value="ECO:0007669"/>
    <property type="project" value="TreeGrafter"/>
</dbReference>
<dbReference type="Gene3D" id="3.40.50.12100">
    <property type="entry name" value="Stimulator of interferon genes protein"/>
    <property type="match status" value="1"/>
</dbReference>
<protein>
    <submittedName>
        <fullName evidence="4">Stimulator of interferon genes protein</fullName>
    </submittedName>
</protein>
<dbReference type="GO" id="GO:0032481">
    <property type="term" value="P:positive regulation of type I interferon production"/>
    <property type="evidence" value="ECO:0007669"/>
    <property type="project" value="InterPro"/>
</dbReference>
<keyword evidence="3" id="KW-1185">Reference proteome</keyword>